<dbReference type="InterPro" id="IPR013083">
    <property type="entry name" value="Znf_RING/FYVE/PHD"/>
</dbReference>
<dbReference type="GO" id="GO:0004843">
    <property type="term" value="F:cysteine-type deubiquitinase activity"/>
    <property type="evidence" value="ECO:0007669"/>
    <property type="project" value="UniProtKB-EC"/>
</dbReference>
<dbReference type="GO" id="GO:0016592">
    <property type="term" value="C:mediator complex"/>
    <property type="evidence" value="ECO:0007669"/>
    <property type="project" value="InterPro"/>
</dbReference>
<comment type="subcellular location">
    <subcellularLocation>
        <location evidence="2">Nucleus</location>
    </subcellularLocation>
</comment>
<evidence type="ECO:0000256" key="10">
    <source>
        <dbReference type="ARBA" id="ARBA00020629"/>
    </source>
</evidence>
<feature type="compositionally biased region" description="Basic and acidic residues" evidence="32">
    <location>
        <begin position="2414"/>
        <end position="2425"/>
    </location>
</feature>
<dbReference type="GO" id="GO:0008270">
    <property type="term" value="F:zinc ion binding"/>
    <property type="evidence" value="ECO:0007669"/>
    <property type="project" value="UniProtKB-KW"/>
</dbReference>
<keyword evidence="16" id="KW-0833">Ubl conjugation pathway</keyword>
<comment type="similarity">
    <text evidence="6">Belongs to the peptidase C19 family.</text>
</comment>
<keyword evidence="22" id="KW-0805">Transcription regulation</keyword>
<keyword evidence="15 30" id="KW-0863">Zinc-finger</keyword>
<dbReference type="GO" id="GO:0006357">
    <property type="term" value="P:regulation of transcription by RNA polymerase II"/>
    <property type="evidence" value="ECO:0007669"/>
    <property type="project" value="InterPro"/>
</dbReference>
<dbReference type="Pfam" id="PF00443">
    <property type="entry name" value="UCH"/>
    <property type="match status" value="1"/>
</dbReference>
<keyword evidence="20" id="KW-0408">Iron</keyword>
<evidence type="ECO:0000256" key="18">
    <source>
        <dbReference type="ARBA" id="ARBA00022807"/>
    </source>
</evidence>
<feature type="domain" description="UBA" evidence="33">
    <location>
        <begin position="1909"/>
        <end position="1950"/>
    </location>
</feature>
<evidence type="ECO:0000256" key="32">
    <source>
        <dbReference type="SAM" id="MobiDB-lite"/>
    </source>
</evidence>
<dbReference type="Proteomes" id="UP000265663">
    <property type="component" value="Unassembled WGS sequence"/>
</dbReference>
<dbReference type="CDD" id="cd02658">
    <property type="entry name" value="Peptidase_C19B"/>
    <property type="match status" value="1"/>
</dbReference>
<dbReference type="SUPFAM" id="SSF48371">
    <property type="entry name" value="ARM repeat"/>
    <property type="match status" value="1"/>
</dbReference>
<dbReference type="GO" id="GO:0016579">
    <property type="term" value="P:protein deubiquitination"/>
    <property type="evidence" value="ECO:0007669"/>
    <property type="project" value="InterPro"/>
</dbReference>
<dbReference type="InterPro" id="IPR011339">
    <property type="entry name" value="ISCU"/>
</dbReference>
<keyword evidence="14" id="KW-0677">Repeat</keyword>
<feature type="compositionally biased region" description="Pro residues" evidence="32">
    <location>
        <begin position="2371"/>
        <end position="2385"/>
    </location>
</feature>
<keyword evidence="13" id="KW-0479">Metal-binding</keyword>
<evidence type="ECO:0000256" key="7">
    <source>
        <dbReference type="ARBA" id="ARBA00009626"/>
    </source>
</evidence>
<feature type="region of interest" description="Disordered" evidence="32">
    <location>
        <begin position="2586"/>
        <end position="2653"/>
    </location>
</feature>
<evidence type="ECO:0000256" key="14">
    <source>
        <dbReference type="ARBA" id="ARBA00022737"/>
    </source>
</evidence>
<feature type="compositionally biased region" description="Basic and acidic residues" evidence="32">
    <location>
        <begin position="1127"/>
        <end position="1147"/>
    </location>
</feature>
<feature type="compositionally biased region" description="Gly residues" evidence="32">
    <location>
        <begin position="2488"/>
        <end position="2519"/>
    </location>
</feature>
<evidence type="ECO:0000256" key="5">
    <source>
        <dbReference type="ARBA" id="ARBA00006809"/>
    </source>
</evidence>
<dbReference type="InterPro" id="IPR028889">
    <property type="entry name" value="USP"/>
</dbReference>
<dbReference type="FunFam" id="3.90.1010.10:FF:000005">
    <property type="entry name" value="Iron-sulfur cluster assembly protein"/>
    <property type="match status" value="1"/>
</dbReference>
<evidence type="ECO:0000256" key="8">
    <source>
        <dbReference type="ARBA" id="ARBA00012759"/>
    </source>
</evidence>
<evidence type="ECO:0000256" key="24">
    <source>
        <dbReference type="ARBA" id="ARBA00023242"/>
    </source>
</evidence>
<evidence type="ECO:0000256" key="22">
    <source>
        <dbReference type="ARBA" id="ARBA00023015"/>
    </source>
</evidence>
<keyword evidence="23" id="KW-0804">Transcription</keyword>
<dbReference type="FunFam" id="3.90.70.10:FF:000235">
    <property type="entry name" value="Ubiquitin carboxyl-terminal hydrolase"/>
    <property type="match status" value="1"/>
</dbReference>
<comment type="pathway">
    <text evidence="3">Cofactor biosynthesis; iron-sulfur cluster biosynthesis.</text>
</comment>
<keyword evidence="21" id="KW-0411">Iron-sulfur</keyword>
<feature type="domain" description="UBP-type" evidence="35">
    <location>
        <begin position="1462"/>
        <end position="1571"/>
    </location>
</feature>
<dbReference type="SMART" id="SM00165">
    <property type="entry name" value="UBA"/>
    <property type="match status" value="2"/>
</dbReference>
<keyword evidence="18" id="KW-0788">Thiol protease</keyword>
<dbReference type="Pfam" id="PF10018">
    <property type="entry name" value="Med4"/>
    <property type="match status" value="1"/>
</dbReference>
<dbReference type="SUPFAM" id="SSF82649">
    <property type="entry name" value="SufE/NifU"/>
    <property type="match status" value="1"/>
</dbReference>
<feature type="coiled-coil region" evidence="31">
    <location>
        <begin position="54"/>
        <end position="81"/>
    </location>
</feature>
<keyword evidence="19" id="KW-0862">Zinc</keyword>
<dbReference type="GO" id="GO:0006508">
    <property type="term" value="P:proteolysis"/>
    <property type="evidence" value="ECO:0007669"/>
    <property type="project" value="UniProtKB-KW"/>
</dbReference>
<dbReference type="Gene3D" id="1.10.8.10">
    <property type="entry name" value="DNA helicase RuvA subunit, C-terminal domain"/>
    <property type="match status" value="2"/>
</dbReference>
<comment type="cofactor">
    <cofactor evidence="29">
        <name>[2Fe-2S] cluster</name>
        <dbReference type="ChEBI" id="CHEBI:190135"/>
    </cofactor>
</comment>
<evidence type="ECO:0000313" key="37">
    <source>
        <dbReference type="Proteomes" id="UP000265663"/>
    </source>
</evidence>
<comment type="catalytic activity">
    <reaction evidence="1">
        <text>Thiol-dependent hydrolysis of ester, thioester, amide, peptide and isopeptide bonds formed by the C-terminal Gly of ubiquitin (a 76-residue protein attached to proteins as an intracellular targeting signal).</text>
        <dbReference type="EC" id="3.4.19.12"/>
    </reaction>
</comment>
<dbReference type="Gene3D" id="3.30.40.10">
    <property type="entry name" value="Zinc/RING finger domain, C3HC4 (zinc finger)"/>
    <property type="match status" value="2"/>
</dbReference>
<dbReference type="FunFam" id="3.30.40.10:FF:000587">
    <property type="entry name" value="Ubiquitin carboxyl-terminal hydrolase"/>
    <property type="match status" value="1"/>
</dbReference>
<evidence type="ECO:0000256" key="25">
    <source>
        <dbReference type="ARBA" id="ARBA00029877"/>
    </source>
</evidence>
<evidence type="ECO:0000256" key="23">
    <source>
        <dbReference type="ARBA" id="ARBA00023163"/>
    </source>
</evidence>
<comment type="similarity">
    <text evidence="5">Belongs to the MYBBP1A family.</text>
</comment>
<dbReference type="CDD" id="cd14386">
    <property type="entry name" value="UBA2_UBP5"/>
    <property type="match status" value="1"/>
</dbReference>
<dbReference type="Pfam" id="PF17807">
    <property type="entry name" value="zf-UBP_var"/>
    <property type="match status" value="1"/>
</dbReference>
<feature type="compositionally biased region" description="Acidic residues" evidence="32">
    <location>
        <begin position="1106"/>
        <end position="1120"/>
    </location>
</feature>
<organism evidence="36 37">
    <name type="scientific">Pyrenophora seminiperda CCB06</name>
    <dbReference type="NCBI Taxonomy" id="1302712"/>
    <lineage>
        <taxon>Eukaryota</taxon>
        <taxon>Fungi</taxon>
        <taxon>Dikarya</taxon>
        <taxon>Ascomycota</taxon>
        <taxon>Pezizomycotina</taxon>
        <taxon>Dothideomycetes</taxon>
        <taxon>Pleosporomycetidae</taxon>
        <taxon>Pleosporales</taxon>
        <taxon>Pleosporineae</taxon>
        <taxon>Pleosporaceae</taxon>
        <taxon>Pyrenophora</taxon>
    </lineage>
</organism>
<evidence type="ECO:0000256" key="15">
    <source>
        <dbReference type="ARBA" id="ARBA00022771"/>
    </source>
</evidence>
<dbReference type="CDD" id="cd06664">
    <property type="entry name" value="IscU_like"/>
    <property type="match status" value="1"/>
</dbReference>
<evidence type="ECO:0000256" key="29">
    <source>
        <dbReference type="ARBA" id="ARBA00034078"/>
    </source>
</evidence>
<feature type="domain" description="UBA" evidence="33">
    <location>
        <begin position="1972"/>
        <end position="2012"/>
    </location>
</feature>
<dbReference type="NCBIfam" id="TIGR01999">
    <property type="entry name" value="iscU"/>
    <property type="match status" value="1"/>
</dbReference>
<dbReference type="GO" id="GO:0005730">
    <property type="term" value="C:nucleolus"/>
    <property type="evidence" value="ECO:0007669"/>
    <property type="project" value="InterPro"/>
</dbReference>
<feature type="region of interest" description="Disordered" evidence="32">
    <location>
        <begin position="2320"/>
        <end position="2431"/>
    </location>
</feature>
<dbReference type="Pfam" id="PF04931">
    <property type="entry name" value="DNA_pol_phi"/>
    <property type="match status" value="1"/>
</dbReference>
<dbReference type="GO" id="GO:0003712">
    <property type="term" value="F:transcription coregulator activity"/>
    <property type="evidence" value="ECO:0007669"/>
    <property type="project" value="InterPro"/>
</dbReference>
<dbReference type="GO" id="GO:0005739">
    <property type="term" value="C:mitochondrion"/>
    <property type="evidence" value="ECO:0007669"/>
    <property type="project" value="UniProtKB-ARBA"/>
</dbReference>
<dbReference type="InterPro" id="IPR001394">
    <property type="entry name" value="Peptidase_C19_UCH"/>
</dbReference>
<dbReference type="SMART" id="SM00290">
    <property type="entry name" value="ZnF_UBP"/>
    <property type="match status" value="2"/>
</dbReference>
<evidence type="ECO:0000256" key="28">
    <source>
        <dbReference type="ARBA" id="ARBA00032096"/>
    </source>
</evidence>
<evidence type="ECO:0000256" key="9">
    <source>
        <dbReference type="ARBA" id="ARBA00014611"/>
    </source>
</evidence>
<dbReference type="Pfam" id="PF02148">
    <property type="entry name" value="zf-UBP"/>
    <property type="match status" value="1"/>
</dbReference>
<feature type="compositionally biased region" description="Basic residues" evidence="32">
    <location>
        <begin position="2345"/>
        <end position="2356"/>
    </location>
</feature>
<dbReference type="PROSITE" id="PS00973">
    <property type="entry name" value="USP_2"/>
    <property type="match status" value="1"/>
</dbReference>
<dbReference type="InterPro" id="IPR038765">
    <property type="entry name" value="Papain-like_cys_pep_sf"/>
</dbReference>
<dbReference type="InterPro" id="IPR009060">
    <property type="entry name" value="UBA-like_sf"/>
</dbReference>
<dbReference type="Pfam" id="PF01592">
    <property type="entry name" value="NifU_N"/>
    <property type="match status" value="1"/>
</dbReference>
<name>A0A3M7MBU7_9PLEO</name>
<dbReference type="PROSITE" id="PS50030">
    <property type="entry name" value="UBA"/>
    <property type="match status" value="2"/>
</dbReference>
<keyword evidence="24" id="KW-0539">Nucleus</keyword>
<dbReference type="OrthoDB" id="342531at2759"/>
<feature type="compositionally biased region" description="Low complexity" evidence="32">
    <location>
        <begin position="2556"/>
        <end position="2571"/>
    </location>
</feature>
<evidence type="ECO:0000256" key="13">
    <source>
        <dbReference type="ARBA" id="ARBA00022723"/>
    </source>
</evidence>
<evidence type="ECO:0000259" key="34">
    <source>
        <dbReference type="PROSITE" id="PS50235"/>
    </source>
</evidence>
<evidence type="ECO:0000256" key="6">
    <source>
        <dbReference type="ARBA" id="ARBA00009085"/>
    </source>
</evidence>
<evidence type="ECO:0000313" key="36">
    <source>
        <dbReference type="EMBL" id="RMZ72013.1"/>
    </source>
</evidence>
<dbReference type="SUPFAM" id="SSF54001">
    <property type="entry name" value="Cysteine proteinases"/>
    <property type="match status" value="1"/>
</dbReference>
<feature type="region of interest" description="Disordered" evidence="32">
    <location>
        <begin position="552"/>
        <end position="571"/>
    </location>
</feature>
<dbReference type="PROSITE" id="PS50271">
    <property type="entry name" value="ZF_UBP"/>
    <property type="match status" value="2"/>
</dbReference>
<dbReference type="FunFam" id="3.30.40.10:FF:000396">
    <property type="entry name" value="Ubiquitin carboxyl-terminal hydrolase"/>
    <property type="match status" value="1"/>
</dbReference>
<dbReference type="InterPro" id="IPR015940">
    <property type="entry name" value="UBA"/>
</dbReference>
<feature type="region of interest" description="Disordered" evidence="32">
    <location>
        <begin position="2545"/>
        <end position="2571"/>
    </location>
</feature>
<dbReference type="Gene3D" id="3.90.1010.10">
    <property type="match status" value="1"/>
</dbReference>
<evidence type="ECO:0000256" key="3">
    <source>
        <dbReference type="ARBA" id="ARBA00005151"/>
    </source>
</evidence>
<evidence type="ECO:0000256" key="1">
    <source>
        <dbReference type="ARBA" id="ARBA00000707"/>
    </source>
</evidence>
<dbReference type="PANTHER" id="PTHR13213">
    <property type="entry name" value="MYB-BINDING PROTEIN 1A FAMILY MEMBER"/>
    <property type="match status" value="1"/>
</dbReference>
<feature type="compositionally biased region" description="Basic and acidic residues" evidence="32">
    <location>
        <begin position="283"/>
        <end position="304"/>
    </location>
</feature>
<dbReference type="GO" id="GO:0051537">
    <property type="term" value="F:2 iron, 2 sulfur cluster binding"/>
    <property type="evidence" value="ECO:0007669"/>
    <property type="project" value="UniProtKB-KW"/>
</dbReference>
<evidence type="ECO:0000256" key="26">
    <source>
        <dbReference type="ARBA" id="ARBA00029889"/>
    </source>
</evidence>
<dbReference type="InterPro" id="IPR001607">
    <property type="entry name" value="Znf_UBP"/>
</dbReference>
<dbReference type="InterPro" id="IPR007015">
    <property type="entry name" value="DNA_pol_V/MYBBP1A"/>
</dbReference>
<dbReference type="EC" id="3.4.19.12" evidence="8"/>
<evidence type="ECO:0000256" key="31">
    <source>
        <dbReference type="SAM" id="Coils"/>
    </source>
</evidence>
<keyword evidence="11" id="KW-0645">Protease</keyword>
<keyword evidence="37" id="KW-1185">Reference proteome</keyword>
<dbReference type="PROSITE" id="PS00972">
    <property type="entry name" value="USP_1"/>
    <property type="match status" value="1"/>
</dbReference>
<feature type="region of interest" description="Disordered" evidence="32">
    <location>
        <begin position="116"/>
        <end position="149"/>
    </location>
</feature>
<dbReference type="FunFam" id="3.90.70.10:FF:000144">
    <property type="entry name" value="Ubiquitinyl hydrolase 1"/>
    <property type="match status" value="1"/>
</dbReference>
<evidence type="ECO:0000256" key="12">
    <source>
        <dbReference type="ARBA" id="ARBA00022714"/>
    </source>
</evidence>
<dbReference type="GO" id="GO:0000182">
    <property type="term" value="F:rDNA binding"/>
    <property type="evidence" value="ECO:0007669"/>
    <property type="project" value="TreeGrafter"/>
</dbReference>
<evidence type="ECO:0000256" key="16">
    <source>
        <dbReference type="ARBA" id="ARBA00022786"/>
    </source>
</evidence>
<evidence type="ECO:0000256" key="2">
    <source>
        <dbReference type="ARBA" id="ARBA00004123"/>
    </source>
</evidence>
<evidence type="ECO:0000256" key="27">
    <source>
        <dbReference type="ARBA" id="ARBA00031257"/>
    </source>
</evidence>
<evidence type="ECO:0000259" key="33">
    <source>
        <dbReference type="PROSITE" id="PS50030"/>
    </source>
</evidence>
<feature type="region of interest" description="Disordered" evidence="32">
    <location>
        <begin position="1888"/>
        <end position="1908"/>
    </location>
</feature>
<keyword evidence="12" id="KW-0001">2Fe-2S</keyword>
<dbReference type="Gene3D" id="3.90.70.10">
    <property type="entry name" value="Cysteine proteinases"/>
    <property type="match status" value="1"/>
</dbReference>
<sequence length="2653" mass="293383">MRFARVEKALTTLVDSIAAYNPAPQAAIDLFTADDQLSEGLDQLAKHQANHLRIQLLRAEADALEEQLRNSVKKLAELRHELFDTPVTTFPEDLRPVPFDELLQYATNISRYTVPPTYREPVPVADKDKDEDDVASSGAPTNGLNTPAVVPDIIEPAIDGAQGQKEGEAADATAPEVTAEEAEWLKKLKASNLQWYPWPNNDRIRAGNLYSLQYWREKGKDLDTFNIPAYMEEERLKALGQKVESAESPAKAPEEHHDWGAPRPAIKLGVTSERKMGNKTRKRERDADQTEKVDEAPAKRHRPSIQDKVKLSKLYADLAAEEDEVRLEAAKQIIVTFSPESEPAAKDVEEALVRLIKGLCSQRKAARVGFSLTLTELLRQIFGGKKHEIQGLELDVASVIKMVEEKTKAKGNVPGKEKRDHTIGKLFGFKAIMQSSIVVEPELSLECWNKLLDQVYRMARDIPWLREECGMVLVEAVKSLKGQSQYQKCAEEVLERLNAFKLVSTPEGVAVWLTVQASYPDSLPEGVWHSKDPLAKKERSRLAKILKEDFNKGESEDGKDETTKTGTTNPNPSFTWDLVFSEILRRDEQLKDDSKKKEFSQFWIDTVDSNLFSSSASHERKAWGFKLLSKMITRVPDWTVPALFSPNLMRTLINQSKKEDRFLHSAALAALSSIQLRVEQDDGTALAIFVALTSKHGSIEFDRITKTKTLEQILVSADDKSLMKIVRHLKSLILRPETEEQSAADSRRQAIADLLLNTVKQYKRYEKFNEKAFQKDVAHRRQGRDPEERKSNWLRETLETLVECTYFVPAQNADTKKMPLPAISDRSRTMFQERLSSCLTKLLDAKLGARSDVALMVIEMIRAKSGKSSKLDLAFKADASVRSTMDKGLQSLDAISASGSIAGNEPAAEGFLLLYSLTLLQAYNGEGDAVMMLDDLDASYKAFEASRKVSKKKNKASVSDGQNAFVEIVLSFSGNTRTLFRRIGEEAFSIFASEITAEGLRSLTEILDTEENLEGQKELFNQDDEDAEEGDSSDDGDEDDSDVEMIDGEEADDDDDASADLDSDSSEVDSDGSDEEEDEEDAELTQFNNMLAMTLQTSKPDISGDAAEEESDESDMDDEQMMALDPHLSKIFKERSKTTSKKKEREDAKQNVVQFKSRVLDLLAIYLEKQYSNPLTLDILLPVLRRTRANANKQTADKATKVLKTFLDTRTKRKAPLPKPESVEETWELLKGIHEEAKLGNGAKVHADACASASLHVVKVLVGLDKANYAGVVDVYAETQKEWFADKKCRLQPVLFTQFQNWSLNARQQGNMTCTHVNAPELCPPGPTQSVYREDCTQCFDSIDDATGLDVCLYCFNGGCTSDRSHALLHVSSTNHPLVLNIKRTRKRVKRDEPPQKMTKLAVAAETESDRYDTTTQVRCYECNIDNVDKSSGKLPEIVDAVLKANTFAKQQEVKAWEQELTACEHTLCLEQDAARQIESQKLGHCSECELNENLWLCLTCGNLGCGRQQFGGVGGNSHGVGHTKSTGHPVAVKLGSLTADGTADIYCYACDEERVDPELPDHLAHWGINIKDRVKTEKSLTEMQVEQNLRWDFAMVTEDGKELQPLFGPEFTGLKNLGNSCYLNSTLQALFSMPEFKNRYYLPDQGPPDAPLPAEDLETQLRKIADGIISGRYSKPDTDVVTSEYSPEIPHQRGLAPAMLKHLIGRGHPEFSTMRQQDAFELLLHVLKLVSRSQHVAPHKDPVEAFRFAMEQRLQCIGCKRVRYRTDEQDNISIPVPIRRIPKDSQMDVTDGNGKKQEKEEFESVSLKECLDIFTAEEHVELTCSACGSKDGFIKRSMFKTFPSVLAVNARRFELVNWVPTKQDVPVIVDDEPLSFDAYKSKGLTEDEELLPDDVDTGAAGGSSSKWTPNEAALSMLEAMGFPRVRCEKALHATGNEDPEAASMWLFSHMEDADIDEPVDFNAGSGAATSALDPEKIANLGAMGFSAPQARQALKETAGDMERAVDWLFSHPDAQGDFDEGGNSEAAAEQTEKVLAGSDQLPAKFQLQSIVCHKGSSIHAGHYVAFVRKQPPDEKTASWVLFNDEKVAKAADVEEMKKFAYVYFFRQGLGLGSQAVRAGAELSRVSSISGSIMPSTPCLGESQQQCPPRLEECSQRQPGPALHRLFAQLHPPYQQLEGDTPMGLHSFGNAQLTCIALLDHYNKPRNVGSMSKADADVGTGLVGAPACGDVMKLQIRVDPNNNTISDVKFKTFGCGSAIASSSYLTELVRGMTLEDAARIKNTEIAKELCLPPVKLHCSMLAEDAIKSAISNYYTKNPNARQTDLGGKSAPLPKIEVETPPPAIRFKRRKIAHPKRVYAEDDDHDDDAPTSQPPAPYSAQSPPPTAHHHASEEEEDSVPNLKEILRNRRRPRDRLKDATTTRRGEGVVSSFGGAEMVTTAAQEDVSTRPQGQYSSRFVKQTGQVGKLEEVDLGPEAAARSEAAWRRLQGGGGGDGGGGEGGRGGGGGRKGGTGMDTGGARGRKVVRRKKMSRGIDWLIPCWRRRVYPTSPLPPPTTSSTPSSSLTNNPTSTTNEDALVEQFKTEFFEAMHARQQARKPPSSDKNKGGGQQAGSGSVLSGPKLGGSKSARAKMHKVLKEREGVRRRGGGGVGGK</sequence>
<dbReference type="FunFam" id="1.10.8.10:FF:000086">
    <property type="entry name" value="Ubiquitin carboxyl-terminal hydrolase"/>
    <property type="match status" value="1"/>
</dbReference>
<dbReference type="SUPFAM" id="SSF57850">
    <property type="entry name" value="RING/U-box"/>
    <property type="match status" value="2"/>
</dbReference>
<comment type="similarity">
    <text evidence="4">Belongs to the NifU family.</text>
</comment>
<evidence type="ECO:0000256" key="30">
    <source>
        <dbReference type="PROSITE-ProRule" id="PRU00502"/>
    </source>
</evidence>
<dbReference type="SUPFAM" id="SSF46934">
    <property type="entry name" value="UBA-like"/>
    <property type="match status" value="1"/>
</dbReference>
<dbReference type="GO" id="GO:0016226">
    <property type="term" value="P:iron-sulfur cluster assembly"/>
    <property type="evidence" value="ECO:0007669"/>
    <property type="project" value="InterPro"/>
</dbReference>
<dbReference type="EMBL" id="KE747829">
    <property type="protein sequence ID" value="RMZ72013.1"/>
    <property type="molecule type" value="Genomic_DNA"/>
</dbReference>
<dbReference type="CDD" id="cd14385">
    <property type="entry name" value="UBA1_spUBP14_like"/>
    <property type="match status" value="1"/>
</dbReference>
<evidence type="ECO:0000256" key="4">
    <source>
        <dbReference type="ARBA" id="ARBA00006420"/>
    </source>
</evidence>
<dbReference type="PROSITE" id="PS50235">
    <property type="entry name" value="USP_3"/>
    <property type="match status" value="1"/>
</dbReference>
<evidence type="ECO:0000256" key="11">
    <source>
        <dbReference type="ARBA" id="ARBA00022670"/>
    </source>
</evidence>
<feature type="region of interest" description="Disordered" evidence="32">
    <location>
        <begin position="2486"/>
        <end position="2527"/>
    </location>
</feature>
<evidence type="ECO:0000256" key="21">
    <source>
        <dbReference type="ARBA" id="ARBA00023014"/>
    </source>
</evidence>
<feature type="domain" description="USP" evidence="34">
    <location>
        <begin position="1613"/>
        <end position="2109"/>
    </location>
</feature>
<dbReference type="InterPro" id="IPR019258">
    <property type="entry name" value="Mediator_Med4"/>
</dbReference>
<dbReference type="Pfam" id="PF00627">
    <property type="entry name" value="UBA"/>
    <property type="match status" value="2"/>
</dbReference>
<evidence type="ECO:0000256" key="19">
    <source>
        <dbReference type="ARBA" id="ARBA00022833"/>
    </source>
</evidence>
<accession>A0A3M7MBU7</accession>
<keyword evidence="31" id="KW-0175">Coiled coil</keyword>
<feature type="compositionally biased region" description="Basic and acidic residues" evidence="32">
    <location>
        <begin position="552"/>
        <end position="563"/>
    </location>
</feature>
<reference evidence="36 37" key="1">
    <citation type="journal article" date="2014" name="PLoS ONE">
        <title>De novo Genome Assembly of the Fungal Plant Pathogen Pyrenophora semeniperda.</title>
        <authorList>
            <person name="Soliai M.M."/>
            <person name="Meyer S.E."/>
            <person name="Udall J.A."/>
            <person name="Elzinga D.E."/>
            <person name="Hermansen R.A."/>
            <person name="Bodily P.M."/>
            <person name="Hart A.A."/>
            <person name="Coleman C.E."/>
        </authorList>
    </citation>
    <scope>NUCLEOTIDE SEQUENCE [LARGE SCALE GENOMIC DNA]</scope>
    <source>
        <strain evidence="36 37">CCB06</strain>
        <tissue evidence="36">Mycelium</tissue>
    </source>
</reference>
<feature type="region of interest" description="Disordered" evidence="32">
    <location>
        <begin position="243"/>
        <end position="304"/>
    </location>
</feature>
<dbReference type="InterPro" id="IPR018200">
    <property type="entry name" value="USP_CS"/>
</dbReference>
<feature type="domain" description="UBP-type" evidence="35">
    <location>
        <begin position="1312"/>
        <end position="1418"/>
    </location>
</feature>
<keyword evidence="17 36" id="KW-0378">Hydrolase</keyword>
<proteinExistence type="inferred from homology"/>
<evidence type="ECO:0000256" key="17">
    <source>
        <dbReference type="ARBA" id="ARBA00022801"/>
    </source>
</evidence>
<feature type="region of interest" description="Disordered" evidence="32">
    <location>
        <begin position="1019"/>
        <end position="1083"/>
    </location>
</feature>
<gene>
    <name evidence="36" type="ORF">GMOD_00007000</name>
</gene>
<feature type="region of interest" description="Disordered" evidence="32">
    <location>
        <begin position="1096"/>
        <end position="1147"/>
    </location>
</feature>
<dbReference type="InterPro" id="IPR002871">
    <property type="entry name" value="NIF_FeS_clus_asmbl_NifU_N"/>
</dbReference>
<evidence type="ECO:0000259" key="35">
    <source>
        <dbReference type="PROSITE" id="PS50271"/>
    </source>
</evidence>
<comment type="similarity">
    <text evidence="7">Belongs to the Mediator complex subunit 4 family.</text>
</comment>
<protein>
    <recommendedName>
        <fullName evidence="10">Mediator of RNA polymerase II transcription subunit 4</fullName>
        <ecNumber evidence="8">3.4.19.12</ecNumber>
    </recommendedName>
    <alternativeName>
        <fullName evidence="25">Deubiquitinating enzyme 14</fullName>
    </alternativeName>
    <alternativeName>
        <fullName evidence="27">Mediator complex subunit 4</fullName>
    </alternativeName>
    <alternativeName>
        <fullName evidence="9">Ubiquitin carboxyl-terminal hydrolase 14</fullName>
    </alternativeName>
    <alternativeName>
        <fullName evidence="26">Ubiquitin thioesterase 14</fullName>
    </alternativeName>
    <alternativeName>
        <fullName evidence="28">Ubiquitin-specific-processing protease 14</fullName>
    </alternativeName>
</protein>
<dbReference type="InterPro" id="IPR041432">
    <property type="entry name" value="UBP13_Znf-UBP_var"/>
</dbReference>
<dbReference type="GO" id="GO:0005506">
    <property type="term" value="F:iron ion binding"/>
    <property type="evidence" value="ECO:0007669"/>
    <property type="project" value="InterPro"/>
</dbReference>
<dbReference type="InterPro" id="IPR016024">
    <property type="entry name" value="ARM-type_fold"/>
</dbReference>
<dbReference type="PANTHER" id="PTHR13213:SF2">
    <property type="entry name" value="MYB-BINDING PROTEIN 1A"/>
    <property type="match status" value="1"/>
</dbReference>
<feature type="compositionally biased region" description="Acidic residues" evidence="32">
    <location>
        <begin position="1888"/>
        <end position="1897"/>
    </location>
</feature>
<dbReference type="UniPathway" id="UPA00266"/>
<evidence type="ECO:0000256" key="20">
    <source>
        <dbReference type="ARBA" id="ARBA00023004"/>
    </source>
</evidence>
<feature type="compositionally biased region" description="Acidic residues" evidence="32">
    <location>
        <begin position="1021"/>
        <end position="1083"/>
    </location>
</feature>